<feature type="compositionally biased region" description="Basic residues" evidence="1">
    <location>
        <begin position="513"/>
        <end position="524"/>
    </location>
</feature>
<gene>
    <name evidence="3" type="ORF">BDV95DRAFT_581581</name>
</gene>
<name>A0A7C8I2N7_9PLEO</name>
<evidence type="ECO:0000256" key="1">
    <source>
        <dbReference type="SAM" id="MobiDB-lite"/>
    </source>
</evidence>
<protein>
    <recommendedName>
        <fullName evidence="2">EH domain-containing protein</fullName>
    </recommendedName>
</protein>
<dbReference type="SUPFAM" id="SSF47473">
    <property type="entry name" value="EF-hand"/>
    <property type="match status" value="1"/>
</dbReference>
<feature type="compositionally biased region" description="Low complexity" evidence="1">
    <location>
        <begin position="415"/>
        <end position="433"/>
    </location>
</feature>
<reference evidence="3 4" key="1">
    <citation type="submission" date="2020-01" db="EMBL/GenBank/DDBJ databases">
        <authorList>
            <consortium name="DOE Joint Genome Institute"/>
            <person name="Haridas S."/>
            <person name="Albert R."/>
            <person name="Binder M."/>
            <person name="Bloem J."/>
            <person name="Labutti K."/>
            <person name="Salamov A."/>
            <person name="Andreopoulos B."/>
            <person name="Baker S.E."/>
            <person name="Barry K."/>
            <person name="Bills G."/>
            <person name="Bluhm B.H."/>
            <person name="Cannon C."/>
            <person name="Castanera R."/>
            <person name="Culley D.E."/>
            <person name="Daum C."/>
            <person name="Ezra D."/>
            <person name="Gonzalez J.B."/>
            <person name="Henrissat B."/>
            <person name="Kuo A."/>
            <person name="Liang C."/>
            <person name="Lipzen A."/>
            <person name="Lutzoni F."/>
            <person name="Magnuson J."/>
            <person name="Mondo S."/>
            <person name="Nolan M."/>
            <person name="Ohm R."/>
            <person name="Pangilinan J."/>
            <person name="Park H.-J.H."/>
            <person name="Ramirez L."/>
            <person name="Alfaro M."/>
            <person name="Sun H."/>
            <person name="Tritt A."/>
            <person name="Yoshinaga Y."/>
            <person name="Zwiers L.-H.L."/>
            <person name="Turgeon B.G."/>
            <person name="Goodwin S.B."/>
            <person name="Spatafora J.W."/>
            <person name="Crous P.W."/>
            <person name="Grigoriev I.V."/>
        </authorList>
    </citation>
    <scope>NUCLEOTIDE SEQUENCE [LARGE SCALE GENOMIC DNA]</scope>
    <source>
        <strain evidence="3 4">CBS 611.86</strain>
    </source>
</reference>
<dbReference type="AlphaFoldDB" id="A0A7C8I2N7"/>
<dbReference type="PROSITE" id="PS50031">
    <property type="entry name" value="EH"/>
    <property type="match status" value="1"/>
</dbReference>
<feature type="region of interest" description="Disordered" evidence="1">
    <location>
        <begin position="1"/>
        <end position="464"/>
    </location>
</feature>
<feature type="compositionally biased region" description="Polar residues" evidence="1">
    <location>
        <begin position="351"/>
        <end position="360"/>
    </location>
</feature>
<dbReference type="Proteomes" id="UP000481861">
    <property type="component" value="Unassembled WGS sequence"/>
</dbReference>
<dbReference type="Gene3D" id="1.10.238.10">
    <property type="entry name" value="EF-hand"/>
    <property type="match status" value="1"/>
</dbReference>
<feature type="domain" description="EH" evidence="2">
    <location>
        <begin position="597"/>
        <end position="705"/>
    </location>
</feature>
<feature type="compositionally biased region" description="Polar residues" evidence="1">
    <location>
        <begin position="220"/>
        <end position="237"/>
    </location>
</feature>
<dbReference type="Pfam" id="PF12763">
    <property type="entry name" value="EH"/>
    <property type="match status" value="1"/>
</dbReference>
<dbReference type="OrthoDB" id="10045710at2759"/>
<evidence type="ECO:0000313" key="3">
    <source>
        <dbReference type="EMBL" id="KAF2867706.1"/>
    </source>
</evidence>
<keyword evidence="4" id="KW-1185">Reference proteome</keyword>
<dbReference type="CDD" id="cd00052">
    <property type="entry name" value="EH"/>
    <property type="match status" value="1"/>
</dbReference>
<dbReference type="InterPro" id="IPR000261">
    <property type="entry name" value="EH_dom"/>
</dbReference>
<evidence type="ECO:0000313" key="4">
    <source>
        <dbReference type="Proteomes" id="UP000481861"/>
    </source>
</evidence>
<dbReference type="EMBL" id="JAADJZ010000022">
    <property type="protein sequence ID" value="KAF2867706.1"/>
    <property type="molecule type" value="Genomic_DNA"/>
</dbReference>
<feature type="compositionally biased region" description="Low complexity" evidence="1">
    <location>
        <begin position="491"/>
        <end position="508"/>
    </location>
</feature>
<feature type="compositionally biased region" description="Basic residues" evidence="1">
    <location>
        <begin position="563"/>
        <end position="589"/>
    </location>
</feature>
<feature type="compositionally biased region" description="Basic and acidic residues" evidence="1">
    <location>
        <begin position="405"/>
        <end position="414"/>
    </location>
</feature>
<evidence type="ECO:0000259" key="2">
    <source>
        <dbReference type="PROSITE" id="PS50031"/>
    </source>
</evidence>
<feature type="region of interest" description="Disordered" evidence="1">
    <location>
        <begin position="491"/>
        <end position="591"/>
    </location>
</feature>
<dbReference type="InterPro" id="IPR011992">
    <property type="entry name" value="EF-hand-dom_pair"/>
</dbReference>
<organism evidence="3 4">
    <name type="scientific">Massariosphaeria phaeospora</name>
    <dbReference type="NCBI Taxonomy" id="100035"/>
    <lineage>
        <taxon>Eukaryota</taxon>
        <taxon>Fungi</taxon>
        <taxon>Dikarya</taxon>
        <taxon>Ascomycota</taxon>
        <taxon>Pezizomycotina</taxon>
        <taxon>Dothideomycetes</taxon>
        <taxon>Pleosporomycetidae</taxon>
        <taxon>Pleosporales</taxon>
        <taxon>Pleosporales incertae sedis</taxon>
        <taxon>Massariosphaeria</taxon>
    </lineage>
</organism>
<feature type="compositionally biased region" description="Low complexity" evidence="1">
    <location>
        <begin position="196"/>
        <end position="218"/>
    </location>
</feature>
<sequence>MTSAPSARLTPGPQAPQTTGDTQYNVHDAALHGASTAFSKPPVKPKPLANTYTGAGNGALLAATKVGTGTPRSTTGTPSPSPLKQDRTGGSARSTGRPYSTPSQLHSKSSSSSNLGVPDDYFSNRTPSPSNIAAKLAAARFSPMRPLPQATARPVVRERDANEGDILPPSGSVGSVLARLDSRQTSRPPPKKRARPSSQSIANTARAPAATANATDDTSIPPTTSLVQMFEQSQQQPVEPATVSRAPPPVRSPKPQRMFKLPPEPIEDVPLEREKMASPPLVRPKPKLRPGPRPSDASEGLLGFRMLRQDSLGTPPVRQTSSQLAAATTTPSSRPQPPPQRGSRQARPKSQDLTRSTSLKRVSLSMDGIDNPSSPSSYASAPEEQEESKPKPKPSLPPPRRSARRKSESAHSDSRPTTAPTPLKPRTPTKLTSPFPPPETFAPARPATTMGPSPPPTALFHSNYQRESVKAISKHITGESLSDAIVGAALASSRNASPARPPSTATATPPIPSRRHHHHHHPFHSNRSPSPPKPSAKQPPGKLRTTLRKEPSTSSDEDEGEKYKRKGTRIMGLGRKHPNKHHEGTRKRWRDAVTERERKRYEGVWAANKELYIANSMPSSSRGGGGGGADPALDVLNLVVKELWLRSRLSENVLEEVWDLVDGRGVGRLRREEFVVGMWLVDQRLKGRKLPVRVSESVWASVRGAGVKVKVGAKM</sequence>
<feature type="compositionally biased region" description="Low complexity" evidence="1">
    <location>
        <begin position="58"/>
        <end position="78"/>
    </location>
</feature>
<comment type="caution">
    <text evidence="3">The sequence shown here is derived from an EMBL/GenBank/DDBJ whole genome shotgun (WGS) entry which is preliminary data.</text>
</comment>
<feature type="compositionally biased region" description="Low complexity" evidence="1">
    <location>
        <begin position="100"/>
        <end position="113"/>
    </location>
</feature>
<feature type="compositionally biased region" description="Low complexity" evidence="1">
    <location>
        <begin position="320"/>
        <end position="333"/>
    </location>
</feature>
<feature type="compositionally biased region" description="Polar residues" evidence="1">
    <location>
        <begin position="15"/>
        <end position="25"/>
    </location>
</feature>
<proteinExistence type="predicted"/>
<accession>A0A7C8I2N7</accession>
<feature type="compositionally biased region" description="Low complexity" evidence="1">
    <location>
        <begin position="372"/>
        <end position="382"/>
    </location>
</feature>
<dbReference type="SMART" id="SM00027">
    <property type="entry name" value="EH"/>
    <property type="match status" value="1"/>
</dbReference>